<sequence>MQAISVTGMRSPSMINPEKQLLKEKSTNLVVITFIAILFFAPVVVPSDPVIQTRIICFHKFCFSLTYLVFSCFFGLGFDRCLCNLTTLVTGTSTTLSPTINFLRVGFLVAVAANSNWVLISPLSVIFVCGVYRVYKHIQYAHNPPAMIPEAPSNCYPGPKSSTVIQLQLSTVIELH</sequence>
<evidence type="ECO:0000256" key="1">
    <source>
        <dbReference type="SAM" id="Phobius"/>
    </source>
</evidence>
<dbReference type="Proteomes" id="UP001457282">
    <property type="component" value="Unassembled WGS sequence"/>
</dbReference>
<keyword evidence="1" id="KW-1133">Transmembrane helix</keyword>
<feature type="transmembrane region" description="Helical" evidence="1">
    <location>
        <begin position="26"/>
        <end position="45"/>
    </location>
</feature>
<name>A0AAW1XV80_RUBAR</name>
<comment type="caution">
    <text evidence="2">The sequence shown here is derived from an EMBL/GenBank/DDBJ whole genome shotgun (WGS) entry which is preliminary data.</text>
</comment>
<protein>
    <submittedName>
        <fullName evidence="2">Uncharacterized protein</fullName>
    </submittedName>
</protein>
<evidence type="ECO:0000313" key="3">
    <source>
        <dbReference type="Proteomes" id="UP001457282"/>
    </source>
</evidence>
<proteinExistence type="predicted"/>
<organism evidence="2 3">
    <name type="scientific">Rubus argutus</name>
    <name type="common">Southern blackberry</name>
    <dbReference type="NCBI Taxonomy" id="59490"/>
    <lineage>
        <taxon>Eukaryota</taxon>
        <taxon>Viridiplantae</taxon>
        <taxon>Streptophyta</taxon>
        <taxon>Embryophyta</taxon>
        <taxon>Tracheophyta</taxon>
        <taxon>Spermatophyta</taxon>
        <taxon>Magnoliopsida</taxon>
        <taxon>eudicotyledons</taxon>
        <taxon>Gunneridae</taxon>
        <taxon>Pentapetalae</taxon>
        <taxon>rosids</taxon>
        <taxon>fabids</taxon>
        <taxon>Rosales</taxon>
        <taxon>Rosaceae</taxon>
        <taxon>Rosoideae</taxon>
        <taxon>Rosoideae incertae sedis</taxon>
        <taxon>Rubus</taxon>
    </lineage>
</organism>
<keyword evidence="1" id="KW-0472">Membrane</keyword>
<evidence type="ECO:0000313" key="2">
    <source>
        <dbReference type="EMBL" id="KAK9939810.1"/>
    </source>
</evidence>
<reference evidence="2 3" key="1">
    <citation type="journal article" date="2023" name="G3 (Bethesda)">
        <title>A chromosome-length genome assembly and annotation of blackberry (Rubus argutus, cv. 'Hillquist').</title>
        <authorList>
            <person name="Bruna T."/>
            <person name="Aryal R."/>
            <person name="Dudchenko O."/>
            <person name="Sargent D.J."/>
            <person name="Mead D."/>
            <person name="Buti M."/>
            <person name="Cavallini A."/>
            <person name="Hytonen T."/>
            <person name="Andres J."/>
            <person name="Pham M."/>
            <person name="Weisz D."/>
            <person name="Mascagni F."/>
            <person name="Usai G."/>
            <person name="Natali L."/>
            <person name="Bassil N."/>
            <person name="Fernandez G.E."/>
            <person name="Lomsadze A."/>
            <person name="Armour M."/>
            <person name="Olukolu B."/>
            <person name="Poorten T."/>
            <person name="Britton C."/>
            <person name="Davik J."/>
            <person name="Ashrafi H."/>
            <person name="Aiden E.L."/>
            <person name="Borodovsky M."/>
            <person name="Worthington M."/>
        </authorList>
    </citation>
    <scope>NUCLEOTIDE SEQUENCE [LARGE SCALE GENOMIC DNA]</scope>
    <source>
        <strain evidence="2">PI 553951</strain>
    </source>
</reference>
<dbReference type="EMBL" id="JBEDUW010000003">
    <property type="protein sequence ID" value="KAK9939810.1"/>
    <property type="molecule type" value="Genomic_DNA"/>
</dbReference>
<keyword evidence="3" id="KW-1185">Reference proteome</keyword>
<feature type="transmembrane region" description="Helical" evidence="1">
    <location>
        <begin position="117"/>
        <end position="135"/>
    </location>
</feature>
<accession>A0AAW1XV80</accession>
<gene>
    <name evidence="2" type="ORF">M0R45_016495</name>
</gene>
<keyword evidence="1" id="KW-0812">Transmembrane</keyword>
<dbReference type="AlphaFoldDB" id="A0AAW1XV80"/>
<feature type="transmembrane region" description="Helical" evidence="1">
    <location>
        <begin position="57"/>
        <end position="78"/>
    </location>
</feature>